<dbReference type="InterPro" id="IPR011711">
    <property type="entry name" value="GntR_C"/>
</dbReference>
<dbReference type="Proteomes" id="UP000264310">
    <property type="component" value="Unassembled WGS sequence"/>
</dbReference>
<evidence type="ECO:0000256" key="3">
    <source>
        <dbReference type="ARBA" id="ARBA00023163"/>
    </source>
</evidence>
<dbReference type="InterPro" id="IPR008920">
    <property type="entry name" value="TF_FadR/GntR_C"/>
</dbReference>
<proteinExistence type="predicted"/>
<dbReference type="InterPro" id="IPR000524">
    <property type="entry name" value="Tscrpt_reg_HTH_GntR"/>
</dbReference>
<dbReference type="RefSeq" id="WP_116681211.1">
    <property type="nucleotide sequence ID" value="NZ_QURL01000001.1"/>
</dbReference>
<comment type="caution">
    <text evidence="6">The sequence shown here is derived from an EMBL/GenBank/DDBJ whole genome shotgun (WGS) entry which is preliminary data.</text>
</comment>
<dbReference type="PANTHER" id="PTHR43537:SF39">
    <property type="entry name" value="HTH-TYPE TRANSCRIPTIONAL REGULATOR MCBR"/>
    <property type="match status" value="1"/>
</dbReference>
<keyword evidence="2" id="KW-0238">DNA-binding</keyword>
<dbReference type="EMBL" id="QURL01000001">
    <property type="protein sequence ID" value="RFC65962.1"/>
    <property type="molecule type" value="Genomic_DNA"/>
</dbReference>
<dbReference type="Gene3D" id="1.10.10.10">
    <property type="entry name" value="Winged helix-like DNA-binding domain superfamily/Winged helix DNA-binding domain"/>
    <property type="match status" value="1"/>
</dbReference>
<dbReference type="Gene3D" id="1.20.120.530">
    <property type="entry name" value="GntR ligand-binding domain-like"/>
    <property type="match status" value="1"/>
</dbReference>
<gene>
    <name evidence="6" type="ORF">DYI37_00270</name>
</gene>
<organism evidence="6 7">
    <name type="scientific">Fulvimarina endophytica</name>
    <dbReference type="NCBI Taxonomy" id="2293836"/>
    <lineage>
        <taxon>Bacteria</taxon>
        <taxon>Pseudomonadati</taxon>
        <taxon>Pseudomonadota</taxon>
        <taxon>Alphaproteobacteria</taxon>
        <taxon>Hyphomicrobiales</taxon>
        <taxon>Aurantimonadaceae</taxon>
        <taxon>Fulvimarina</taxon>
    </lineage>
</organism>
<evidence type="ECO:0000259" key="5">
    <source>
        <dbReference type="PROSITE" id="PS50949"/>
    </source>
</evidence>
<dbReference type="Pfam" id="PF00392">
    <property type="entry name" value="GntR"/>
    <property type="match status" value="1"/>
</dbReference>
<keyword evidence="3" id="KW-0804">Transcription</keyword>
<dbReference type="PANTHER" id="PTHR43537">
    <property type="entry name" value="TRANSCRIPTIONAL REGULATOR, GNTR FAMILY"/>
    <property type="match status" value="1"/>
</dbReference>
<dbReference type="OrthoDB" id="9815654at2"/>
<accession>A0A371X9U1</accession>
<evidence type="ECO:0000256" key="4">
    <source>
        <dbReference type="SAM" id="MobiDB-lite"/>
    </source>
</evidence>
<keyword evidence="7" id="KW-1185">Reference proteome</keyword>
<evidence type="ECO:0000256" key="2">
    <source>
        <dbReference type="ARBA" id="ARBA00023125"/>
    </source>
</evidence>
<evidence type="ECO:0000313" key="7">
    <source>
        <dbReference type="Proteomes" id="UP000264310"/>
    </source>
</evidence>
<dbReference type="SMART" id="SM00895">
    <property type="entry name" value="FCD"/>
    <property type="match status" value="1"/>
</dbReference>
<dbReference type="Pfam" id="PF07729">
    <property type="entry name" value="FCD"/>
    <property type="match status" value="1"/>
</dbReference>
<dbReference type="PROSITE" id="PS50949">
    <property type="entry name" value="HTH_GNTR"/>
    <property type="match status" value="1"/>
</dbReference>
<keyword evidence="1" id="KW-0805">Transcription regulation</keyword>
<dbReference type="GO" id="GO:0003700">
    <property type="term" value="F:DNA-binding transcription factor activity"/>
    <property type="evidence" value="ECO:0007669"/>
    <property type="project" value="InterPro"/>
</dbReference>
<reference evidence="6 7" key="1">
    <citation type="submission" date="2018-08" db="EMBL/GenBank/DDBJ databases">
        <title>Fulvimarina sp. 85, whole genome shotgun sequence.</title>
        <authorList>
            <person name="Tuo L."/>
        </authorList>
    </citation>
    <scope>NUCLEOTIDE SEQUENCE [LARGE SCALE GENOMIC DNA]</scope>
    <source>
        <strain evidence="6 7">85</strain>
    </source>
</reference>
<dbReference type="InterPro" id="IPR036390">
    <property type="entry name" value="WH_DNA-bd_sf"/>
</dbReference>
<dbReference type="AlphaFoldDB" id="A0A371X9U1"/>
<sequence>MDEPHRAVPHHHRLEFALIVDAQKKSGLGPVDLTTVQERVYQTLRLGLLKGEFLPGETISIRGLADVLGTSPMPVRDAVARLIAERAVEQSGPRSLRVAPYVAAEHEAYIRIRMQLEGYASERAALTWKDPDLLERLREINRSISEASDAGDFDSALAGNQAFHFEVYAAAGLPPLLEIVSTLWLRTGPILASARQDDALFERLFQIGVQIHDDAIEAIARRDGAAARRAITLDIRASHFSIRRFVKRASGEPNAGQGSSRGAKSVPASRGRALEQA</sequence>
<dbReference type="SUPFAM" id="SSF46785">
    <property type="entry name" value="Winged helix' DNA-binding domain"/>
    <property type="match status" value="1"/>
</dbReference>
<dbReference type="SUPFAM" id="SSF48008">
    <property type="entry name" value="GntR ligand-binding domain-like"/>
    <property type="match status" value="1"/>
</dbReference>
<evidence type="ECO:0000256" key="1">
    <source>
        <dbReference type="ARBA" id="ARBA00023015"/>
    </source>
</evidence>
<feature type="domain" description="HTH gntR-type" evidence="5">
    <location>
        <begin position="34"/>
        <end position="101"/>
    </location>
</feature>
<evidence type="ECO:0000313" key="6">
    <source>
        <dbReference type="EMBL" id="RFC65962.1"/>
    </source>
</evidence>
<dbReference type="InterPro" id="IPR036388">
    <property type="entry name" value="WH-like_DNA-bd_sf"/>
</dbReference>
<feature type="region of interest" description="Disordered" evidence="4">
    <location>
        <begin position="250"/>
        <end position="277"/>
    </location>
</feature>
<protein>
    <submittedName>
        <fullName evidence="6">GntR family transcriptional regulator</fullName>
    </submittedName>
</protein>
<name>A0A371X9U1_9HYPH</name>
<dbReference type="GO" id="GO:0003677">
    <property type="term" value="F:DNA binding"/>
    <property type="evidence" value="ECO:0007669"/>
    <property type="project" value="UniProtKB-KW"/>
</dbReference>